<dbReference type="AlphaFoldDB" id="A0A0G4H0E3"/>
<evidence type="ECO:0000313" key="1">
    <source>
        <dbReference type="EMBL" id="CEM37015.1"/>
    </source>
</evidence>
<gene>
    <name evidence="1" type="ORF">Vbra_23247</name>
</gene>
<accession>A0A0G4H0E3</accession>
<dbReference type="InParanoid" id="A0A0G4H0E3"/>
<sequence>MPQTLPARSRIKQLLLPAGGRLEYKYSICKGDGSDMWEPFTGNHDVMSLPKGHFMKLTNSVDRIRSFSCYRIRPLRTSRFEDLKLRHFSGRLQRSSLKLKWPYWTPTPAHT</sequence>
<proteinExistence type="predicted"/>
<organism evidence="1 2">
    <name type="scientific">Vitrella brassicaformis (strain CCMP3155)</name>
    <dbReference type="NCBI Taxonomy" id="1169540"/>
    <lineage>
        <taxon>Eukaryota</taxon>
        <taxon>Sar</taxon>
        <taxon>Alveolata</taxon>
        <taxon>Colpodellida</taxon>
        <taxon>Vitrellaceae</taxon>
        <taxon>Vitrella</taxon>
    </lineage>
</organism>
<evidence type="ECO:0008006" key="3">
    <source>
        <dbReference type="Google" id="ProtNLM"/>
    </source>
</evidence>
<evidence type="ECO:0000313" key="2">
    <source>
        <dbReference type="Proteomes" id="UP000041254"/>
    </source>
</evidence>
<reference evidence="1 2" key="1">
    <citation type="submission" date="2014-11" db="EMBL/GenBank/DDBJ databases">
        <authorList>
            <person name="Zhu J."/>
            <person name="Qi W."/>
            <person name="Song R."/>
        </authorList>
    </citation>
    <scope>NUCLEOTIDE SEQUENCE [LARGE SCALE GENOMIC DNA]</scope>
</reference>
<keyword evidence="2" id="KW-1185">Reference proteome</keyword>
<name>A0A0G4H0E3_VITBC</name>
<dbReference type="Proteomes" id="UP000041254">
    <property type="component" value="Unassembled WGS sequence"/>
</dbReference>
<protein>
    <recommendedName>
        <fullName evidence="3">CBM20 domain-containing protein</fullName>
    </recommendedName>
</protein>
<dbReference type="EMBL" id="CDMY01000921">
    <property type="protein sequence ID" value="CEM37015.1"/>
    <property type="molecule type" value="Genomic_DNA"/>
</dbReference>
<dbReference type="VEuPathDB" id="CryptoDB:Vbra_23247"/>